<reference evidence="5" key="1">
    <citation type="submission" date="2025-08" db="UniProtKB">
        <authorList>
            <consortium name="RefSeq"/>
        </authorList>
    </citation>
    <scope>IDENTIFICATION</scope>
</reference>
<dbReference type="SMART" id="SM00213">
    <property type="entry name" value="UBQ"/>
    <property type="match status" value="2"/>
</dbReference>
<dbReference type="PANTHER" id="PTHR46555:SF1">
    <property type="entry name" value="UBIQUITIN-LIKE PROTEIN 4A"/>
    <property type="match status" value="1"/>
</dbReference>
<keyword evidence="2" id="KW-0963">Cytoplasm</keyword>
<dbReference type="GeneID" id="103588088"/>
<dbReference type="InterPro" id="IPR047154">
    <property type="entry name" value="UBL4A-like"/>
</dbReference>
<dbReference type="PROSITE" id="PS50053">
    <property type="entry name" value="UBIQUITIN_2"/>
    <property type="match status" value="2"/>
</dbReference>
<gene>
    <name evidence="5" type="primary">ISG15</name>
</gene>
<sequence>MGWDLKVKMMGGDELQVPLSSSMLASELKQKITQKFGVPAFQQHLAVHPSGAELQDGVPLVSQGLGPGSVVLLMVKKCDDPLSILVRNDKGRSNAYKVQLTQPVAQLKEMVSQQEGTPVDQFWLSFEGKPMDELQLLGEYGLVPHCMVIMNLRLRGGSAGPGGPH</sequence>
<evidence type="ECO:0000259" key="3">
    <source>
        <dbReference type="PROSITE" id="PS50053"/>
    </source>
</evidence>
<dbReference type="Proteomes" id="UP000694923">
    <property type="component" value="Unplaced"/>
</dbReference>
<comment type="subcellular location">
    <subcellularLocation>
        <location evidence="1">Cytoplasm</location>
        <location evidence="1">Cytosol</location>
    </subcellularLocation>
</comment>
<evidence type="ECO:0000313" key="4">
    <source>
        <dbReference type="Proteomes" id="UP000694923"/>
    </source>
</evidence>
<feature type="domain" description="Ubiquitin-like" evidence="3">
    <location>
        <begin position="82"/>
        <end position="157"/>
    </location>
</feature>
<protein>
    <submittedName>
        <fullName evidence="5">Ubiquitin-like protein ISG15</fullName>
    </submittedName>
</protein>
<dbReference type="RefSeq" id="XP_008567906.1">
    <property type="nucleotide sequence ID" value="XM_008569684.1"/>
</dbReference>
<evidence type="ECO:0000256" key="2">
    <source>
        <dbReference type="ARBA" id="ARBA00022490"/>
    </source>
</evidence>
<dbReference type="InterPro" id="IPR029071">
    <property type="entry name" value="Ubiquitin-like_domsf"/>
</dbReference>
<evidence type="ECO:0000313" key="5">
    <source>
        <dbReference type="RefSeq" id="XP_008567906.1"/>
    </source>
</evidence>
<name>A0ABM0QHR5_GALVR</name>
<dbReference type="InterPro" id="IPR000626">
    <property type="entry name" value="Ubiquitin-like_dom"/>
</dbReference>
<dbReference type="Pfam" id="PF00240">
    <property type="entry name" value="ubiquitin"/>
    <property type="match status" value="2"/>
</dbReference>
<organism evidence="4 5">
    <name type="scientific">Galeopterus variegatus</name>
    <name type="common">Malayan flying lemur</name>
    <name type="synonym">Cynocephalus variegatus</name>
    <dbReference type="NCBI Taxonomy" id="482537"/>
    <lineage>
        <taxon>Eukaryota</taxon>
        <taxon>Metazoa</taxon>
        <taxon>Chordata</taxon>
        <taxon>Craniata</taxon>
        <taxon>Vertebrata</taxon>
        <taxon>Euteleostomi</taxon>
        <taxon>Mammalia</taxon>
        <taxon>Eutheria</taxon>
        <taxon>Euarchontoglires</taxon>
        <taxon>Dermoptera</taxon>
        <taxon>Cynocephalidae</taxon>
        <taxon>Galeopterus</taxon>
    </lineage>
</organism>
<dbReference type="PANTHER" id="PTHR46555">
    <property type="entry name" value="UBIQUITIN-LIKE PROTEIN 4A"/>
    <property type="match status" value="1"/>
</dbReference>
<proteinExistence type="predicted"/>
<dbReference type="Gene3D" id="3.10.20.90">
    <property type="entry name" value="Phosphatidylinositol 3-kinase Catalytic Subunit, Chain A, domain 1"/>
    <property type="match status" value="2"/>
</dbReference>
<accession>A0ABM0QHR5</accession>
<feature type="domain" description="Ubiquitin-like" evidence="3">
    <location>
        <begin position="3"/>
        <end position="80"/>
    </location>
</feature>
<evidence type="ECO:0000256" key="1">
    <source>
        <dbReference type="ARBA" id="ARBA00004514"/>
    </source>
</evidence>
<dbReference type="SUPFAM" id="SSF54236">
    <property type="entry name" value="Ubiquitin-like"/>
    <property type="match status" value="2"/>
</dbReference>
<keyword evidence="4" id="KW-1185">Reference proteome</keyword>